<dbReference type="AlphaFoldDB" id="A0AA39R2Y0"/>
<evidence type="ECO:0000259" key="1">
    <source>
        <dbReference type="Pfam" id="PF06985"/>
    </source>
</evidence>
<gene>
    <name evidence="2" type="ORF">JMJ35_004861</name>
</gene>
<comment type="caution">
    <text evidence="2">The sequence shown here is derived from an EMBL/GenBank/DDBJ whole genome shotgun (WGS) entry which is preliminary data.</text>
</comment>
<sequence>MASRDLLCYACADIFGSAYDLTKREILPINHTKWTFLASVKEGCRLCKVICQSLYGWIYVQSRQRTPRDTGVIDVPDDLLLRCSFDTAFRNPDERSDKFAKLLSVEVKKGTTLQIHHVLQQYNLSIRMNVWNESAPDKQVSLIIHPLLRLSISALAAPMNADILLAGSLEALMQSKLTEQDQTASEENFELISRWLKNCKENHACATFKDTQPAWSPSRLVDVSGTVPRLVDTSSLGLKVPYLALSHCWGGHKVIKTTMEVLNKFKVAGIPPEKCTATFNDAFQITRRLGHQYIWIDSLCIIQDSAEDWSEEARSMSSVYGYSTLNLIAAHARDGRDGCFKKRDIHSVRPCLVPNPFRPVANESFIVYPMRMDKIYNEQVRNSPIYRRAWILQERLLSPRSVYFGKEQIFWACGEMEACEAFPSGANYVPTRPHNEVSIDKRGVQQLLNPRVRMAQGEAQGIAESWARIVKMYSSSELTFPADKLYGLSGIAERVQGHIGGEYLAGLWKNTPEAFLWSLLWFVDSHDKGRSRPPAYRAPSWTWTSVDGTIELTTPDPAWRQRQAAIRAKVSFEPAWQVKLVSASTEKTANYGMVTGGMLVVTGSFKTAQLRLISEEDVFGYEFFDAELFGPCFTGQTEAPLDKLCSCHIDVPSEIENMTVVTCLPIVEEKEQRDGHLTGLSRSHGLILQVTPNDPKKHMRIGHFATSLARDRKWLSKGEEQLFLIV</sequence>
<dbReference type="Proteomes" id="UP001166286">
    <property type="component" value="Unassembled WGS sequence"/>
</dbReference>
<dbReference type="InterPro" id="IPR010730">
    <property type="entry name" value="HET"/>
</dbReference>
<name>A0AA39R2Y0_9LECA</name>
<protein>
    <recommendedName>
        <fullName evidence="1">Heterokaryon incompatibility domain-containing protein</fullName>
    </recommendedName>
</protein>
<evidence type="ECO:0000313" key="3">
    <source>
        <dbReference type="Proteomes" id="UP001166286"/>
    </source>
</evidence>
<dbReference type="EMBL" id="JAFEKC020000009">
    <property type="protein sequence ID" value="KAK0512844.1"/>
    <property type="molecule type" value="Genomic_DNA"/>
</dbReference>
<evidence type="ECO:0000313" key="2">
    <source>
        <dbReference type="EMBL" id="KAK0512844.1"/>
    </source>
</evidence>
<dbReference type="PANTHER" id="PTHR33112:SF8">
    <property type="entry name" value="HETEROKARYON INCOMPATIBILITY DOMAIN-CONTAINING PROTEIN"/>
    <property type="match status" value="1"/>
</dbReference>
<accession>A0AA39R2Y0</accession>
<keyword evidence="3" id="KW-1185">Reference proteome</keyword>
<feature type="domain" description="Heterokaryon incompatibility" evidence="1">
    <location>
        <begin position="242"/>
        <end position="394"/>
    </location>
</feature>
<reference evidence="2" key="1">
    <citation type="submission" date="2023-03" db="EMBL/GenBank/DDBJ databases">
        <title>Complete genome of Cladonia borealis.</title>
        <authorList>
            <person name="Park H."/>
        </authorList>
    </citation>
    <scope>NUCLEOTIDE SEQUENCE</scope>
    <source>
        <strain evidence="2">ANT050790</strain>
    </source>
</reference>
<organism evidence="2 3">
    <name type="scientific">Cladonia borealis</name>
    <dbReference type="NCBI Taxonomy" id="184061"/>
    <lineage>
        <taxon>Eukaryota</taxon>
        <taxon>Fungi</taxon>
        <taxon>Dikarya</taxon>
        <taxon>Ascomycota</taxon>
        <taxon>Pezizomycotina</taxon>
        <taxon>Lecanoromycetes</taxon>
        <taxon>OSLEUM clade</taxon>
        <taxon>Lecanoromycetidae</taxon>
        <taxon>Lecanorales</taxon>
        <taxon>Lecanorineae</taxon>
        <taxon>Cladoniaceae</taxon>
        <taxon>Cladonia</taxon>
    </lineage>
</organism>
<proteinExistence type="predicted"/>
<dbReference type="PANTHER" id="PTHR33112">
    <property type="entry name" value="DOMAIN PROTEIN, PUTATIVE-RELATED"/>
    <property type="match status" value="1"/>
</dbReference>
<dbReference type="Pfam" id="PF06985">
    <property type="entry name" value="HET"/>
    <property type="match status" value="1"/>
</dbReference>